<dbReference type="Proteomes" id="UP000554482">
    <property type="component" value="Unassembled WGS sequence"/>
</dbReference>
<dbReference type="InterPro" id="IPR016024">
    <property type="entry name" value="ARM-type_fold"/>
</dbReference>
<dbReference type="EMBL" id="JABWDY010004579">
    <property type="protein sequence ID" value="KAF5205070.1"/>
    <property type="molecule type" value="Genomic_DNA"/>
</dbReference>
<dbReference type="Pfam" id="PF05536">
    <property type="entry name" value="Neurochondrin"/>
    <property type="match status" value="2"/>
</dbReference>
<gene>
    <name evidence="1" type="ORF">FRX31_005343</name>
</gene>
<evidence type="ECO:0000313" key="1">
    <source>
        <dbReference type="EMBL" id="KAF5205070.1"/>
    </source>
</evidence>
<proteinExistence type="predicted"/>
<sequence>MEQSQGMEECLKLLKGQRDEQRLAGLLLATKFCKRDDHTSIVRVYEAIGSQFLDRLLKTGLGVVESNDEEAYLQLSITVIAAISRVPEIAQSKDMVSKIPYVLDVLKRGSGNLVINECYEFLFLDLLEDILVIEGEDEPSPFYSVCFMLPFLCQLTMEVEGCRILARNKGLKAVVDCLIKLIVPNSRADDKEYGIIFLACDTIMNVLLKKEETSVQLDDCSVVHLLTAFACWTEFVTQPSVTMMASSICSLIFESTSEEALLTHPDFKLRTMNNLSQLITRSLTACGHYSMSDDTEAEGDLYEIVTAGYSRWVHRFPRIKEAVKGEN</sequence>
<comment type="caution">
    <text evidence="1">The sequence shown here is derived from an EMBL/GenBank/DDBJ whole genome shotgun (WGS) entry which is preliminary data.</text>
</comment>
<dbReference type="SUPFAM" id="SSF48371">
    <property type="entry name" value="ARM repeat"/>
    <property type="match status" value="1"/>
</dbReference>
<keyword evidence="2" id="KW-1185">Reference proteome</keyword>
<dbReference type="InterPro" id="IPR008709">
    <property type="entry name" value="Neurochondrin"/>
</dbReference>
<organism evidence="1 2">
    <name type="scientific">Thalictrum thalictroides</name>
    <name type="common">Rue-anemone</name>
    <name type="synonym">Anemone thalictroides</name>
    <dbReference type="NCBI Taxonomy" id="46969"/>
    <lineage>
        <taxon>Eukaryota</taxon>
        <taxon>Viridiplantae</taxon>
        <taxon>Streptophyta</taxon>
        <taxon>Embryophyta</taxon>
        <taxon>Tracheophyta</taxon>
        <taxon>Spermatophyta</taxon>
        <taxon>Magnoliopsida</taxon>
        <taxon>Ranunculales</taxon>
        <taxon>Ranunculaceae</taxon>
        <taxon>Thalictroideae</taxon>
        <taxon>Thalictrum</taxon>
    </lineage>
</organism>
<dbReference type="PANTHER" id="PTHR13109">
    <property type="entry name" value="NEUROCHONDRIN"/>
    <property type="match status" value="1"/>
</dbReference>
<reference evidence="1 2" key="1">
    <citation type="submission" date="2020-06" db="EMBL/GenBank/DDBJ databases">
        <title>Transcriptomic and genomic resources for Thalictrum thalictroides and T. hernandezii: Facilitating candidate gene discovery in an emerging model plant lineage.</title>
        <authorList>
            <person name="Arias T."/>
            <person name="Riano-Pachon D.M."/>
            <person name="Di Stilio V.S."/>
        </authorList>
    </citation>
    <scope>NUCLEOTIDE SEQUENCE [LARGE SCALE GENOMIC DNA]</scope>
    <source>
        <strain evidence="2">cv. WT478/WT964</strain>
        <tissue evidence="1">Leaves</tissue>
    </source>
</reference>
<dbReference type="PANTHER" id="PTHR13109:SF7">
    <property type="entry name" value="NEUROCHONDRIN"/>
    <property type="match status" value="1"/>
</dbReference>
<name>A0A7J6X9A5_THATH</name>
<dbReference type="AlphaFoldDB" id="A0A7J6X9A5"/>
<evidence type="ECO:0000313" key="2">
    <source>
        <dbReference type="Proteomes" id="UP000554482"/>
    </source>
</evidence>
<dbReference type="OrthoDB" id="1736942at2759"/>
<protein>
    <submittedName>
        <fullName evidence="1">Neurochondrin family protein</fullName>
    </submittedName>
</protein>
<accession>A0A7J6X9A5</accession>